<feature type="compositionally biased region" description="Low complexity" evidence="1">
    <location>
        <begin position="31"/>
        <end position="41"/>
    </location>
</feature>
<evidence type="ECO:0000313" key="5">
    <source>
        <dbReference type="Proteomes" id="UP000515512"/>
    </source>
</evidence>
<dbReference type="Gene3D" id="1.20.1260.10">
    <property type="match status" value="1"/>
</dbReference>
<dbReference type="InterPro" id="IPR012347">
    <property type="entry name" value="Ferritin-like"/>
</dbReference>
<feature type="region of interest" description="Disordered" evidence="1">
    <location>
        <begin position="25"/>
        <end position="57"/>
    </location>
</feature>
<dbReference type="Proteomes" id="UP000515512">
    <property type="component" value="Chromosome"/>
</dbReference>
<dbReference type="EMBL" id="CP059399">
    <property type="protein sequence ID" value="QLY32652.1"/>
    <property type="molecule type" value="Genomic_DNA"/>
</dbReference>
<dbReference type="InterPro" id="IPR005183">
    <property type="entry name" value="DUF305_CopM-like"/>
</dbReference>
<feature type="domain" description="DUF305" evidence="3">
    <location>
        <begin position="67"/>
        <end position="209"/>
    </location>
</feature>
<dbReference type="Pfam" id="PF03713">
    <property type="entry name" value="DUF305"/>
    <property type="match status" value="1"/>
</dbReference>
<organism evidence="4 5">
    <name type="scientific">Nocardia huaxiensis</name>
    <dbReference type="NCBI Taxonomy" id="2755382"/>
    <lineage>
        <taxon>Bacteria</taxon>
        <taxon>Bacillati</taxon>
        <taxon>Actinomycetota</taxon>
        <taxon>Actinomycetes</taxon>
        <taxon>Mycobacteriales</taxon>
        <taxon>Nocardiaceae</taxon>
        <taxon>Nocardia</taxon>
    </lineage>
</organism>
<accession>A0A7D6VBV1</accession>
<dbReference type="RefSeq" id="WP_181583817.1">
    <property type="nucleotide sequence ID" value="NZ_CP059399.1"/>
</dbReference>
<dbReference type="PANTHER" id="PTHR36933:SF1">
    <property type="entry name" value="SLL0788 PROTEIN"/>
    <property type="match status" value="1"/>
</dbReference>
<dbReference type="PANTHER" id="PTHR36933">
    <property type="entry name" value="SLL0788 PROTEIN"/>
    <property type="match status" value="1"/>
</dbReference>
<proteinExistence type="predicted"/>
<dbReference type="PROSITE" id="PS51257">
    <property type="entry name" value="PROKAR_LIPOPROTEIN"/>
    <property type="match status" value="1"/>
</dbReference>
<sequence length="212" mass="22511">MFSTRMKLALIAGTSAVALLAAGCSNSQEPSDATSTTSSATMPGMDHGSMTSTSAQAATRTDFNDADVTFLQMMYPHHAQAVDMAKLVPSRSQNQELITLAANVEKAQSPEMQQITTLLAAFGKPAPSADMGGHHMDGMMTDQQMKDLAGMSGTAFDKMWMQMMIEHHKGAVTMAQTELANGANADAKAMAQAIISGQQAEIDQMTRMLTQS</sequence>
<evidence type="ECO:0000256" key="2">
    <source>
        <dbReference type="SAM" id="SignalP"/>
    </source>
</evidence>
<dbReference type="AlphaFoldDB" id="A0A7D6VBV1"/>
<feature type="signal peptide" evidence="2">
    <location>
        <begin position="1"/>
        <end position="27"/>
    </location>
</feature>
<feature type="chain" id="PRO_5038689955" evidence="2">
    <location>
        <begin position="28"/>
        <end position="212"/>
    </location>
</feature>
<reference evidence="4 5" key="1">
    <citation type="submission" date="2020-07" db="EMBL/GenBank/DDBJ databases">
        <authorList>
            <person name="Zhuang K."/>
            <person name="Ran Y."/>
        </authorList>
    </citation>
    <scope>NUCLEOTIDE SEQUENCE [LARGE SCALE GENOMIC DNA]</scope>
    <source>
        <strain evidence="4 5">WCH-YHL-001</strain>
    </source>
</reference>
<keyword evidence="2" id="KW-0732">Signal</keyword>
<evidence type="ECO:0000313" key="4">
    <source>
        <dbReference type="EMBL" id="QLY32652.1"/>
    </source>
</evidence>
<evidence type="ECO:0000256" key="1">
    <source>
        <dbReference type="SAM" id="MobiDB-lite"/>
    </source>
</evidence>
<dbReference type="KEGG" id="nhu:H0264_10685"/>
<evidence type="ECO:0000259" key="3">
    <source>
        <dbReference type="Pfam" id="PF03713"/>
    </source>
</evidence>
<protein>
    <submittedName>
        <fullName evidence="4">DUF305 domain-containing protein</fullName>
    </submittedName>
</protein>
<keyword evidence="5" id="KW-1185">Reference proteome</keyword>
<gene>
    <name evidence="4" type="ORF">H0264_10685</name>
</gene>
<name>A0A7D6VBV1_9NOCA</name>